<name>A0A6A5GX96_CAERE</name>
<protein>
    <recommendedName>
        <fullName evidence="3">USP domain-containing protein</fullName>
    </recommendedName>
</protein>
<dbReference type="CTD" id="78776082"/>
<comment type="caution">
    <text evidence="1">The sequence shown here is derived from an EMBL/GenBank/DDBJ whole genome shotgun (WGS) entry which is preliminary data.</text>
</comment>
<sequence>MKHFQDLTTDSDVQIFGHTYRIRAFADYSSTTKGASGHYQACVREDGKMHCVSDRTVREIVDELDLDSYITTLILFEKI</sequence>
<organism evidence="1 2">
    <name type="scientific">Caenorhabditis remanei</name>
    <name type="common">Caenorhabditis vulgaris</name>
    <dbReference type="NCBI Taxonomy" id="31234"/>
    <lineage>
        <taxon>Eukaryota</taxon>
        <taxon>Metazoa</taxon>
        <taxon>Ecdysozoa</taxon>
        <taxon>Nematoda</taxon>
        <taxon>Chromadorea</taxon>
        <taxon>Rhabditida</taxon>
        <taxon>Rhabditina</taxon>
        <taxon>Rhabditomorpha</taxon>
        <taxon>Rhabditoidea</taxon>
        <taxon>Rhabditidae</taxon>
        <taxon>Peloderinae</taxon>
        <taxon>Caenorhabditis</taxon>
    </lineage>
</organism>
<gene>
    <name evidence="1" type="ORF">GCK72_015513</name>
</gene>
<evidence type="ECO:0000313" key="1">
    <source>
        <dbReference type="EMBL" id="KAF1759053.1"/>
    </source>
</evidence>
<dbReference type="KEGG" id="crq:GCK72_015513"/>
<accession>A0A6A5GX96</accession>
<evidence type="ECO:0008006" key="3">
    <source>
        <dbReference type="Google" id="ProtNLM"/>
    </source>
</evidence>
<proteinExistence type="predicted"/>
<dbReference type="RefSeq" id="XP_053585701.1">
    <property type="nucleotide sequence ID" value="XM_053730929.1"/>
</dbReference>
<dbReference type="EMBL" id="WUAV01000004">
    <property type="protein sequence ID" value="KAF1759053.1"/>
    <property type="molecule type" value="Genomic_DNA"/>
</dbReference>
<reference evidence="1 2" key="1">
    <citation type="submission" date="2019-12" db="EMBL/GenBank/DDBJ databases">
        <title>Chromosome-level assembly of the Caenorhabditis remanei genome.</title>
        <authorList>
            <person name="Teterina A.A."/>
            <person name="Willis J.H."/>
            <person name="Phillips P.C."/>
        </authorList>
    </citation>
    <scope>NUCLEOTIDE SEQUENCE [LARGE SCALE GENOMIC DNA]</scope>
    <source>
        <strain evidence="1 2">PX506</strain>
        <tissue evidence="1">Whole organism</tissue>
    </source>
</reference>
<evidence type="ECO:0000313" key="2">
    <source>
        <dbReference type="Proteomes" id="UP000483820"/>
    </source>
</evidence>
<dbReference type="Proteomes" id="UP000483820">
    <property type="component" value="Chromosome IV"/>
</dbReference>
<dbReference type="GeneID" id="78776082"/>
<dbReference type="AlphaFoldDB" id="A0A6A5GX96"/>